<feature type="compositionally biased region" description="Polar residues" evidence="1">
    <location>
        <begin position="2503"/>
        <end position="2515"/>
    </location>
</feature>
<keyword evidence="4" id="KW-1185">Reference proteome</keyword>
<feature type="domain" description="Spatacsin C-terminal" evidence="2">
    <location>
        <begin position="2789"/>
        <end position="3065"/>
    </location>
</feature>
<dbReference type="OrthoDB" id="2018754at2759"/>
<proteinExistence type="predicted"/>
<name>A0A565C7Y6_9BRAS</name>
<feature type="compositionally biased region" description="Basic and acidic residues" evidence="1">
    <location>
        <begin position="2533"/>
        <end position="2543"/>
    </location>
</feature>
<evidence type="ECO:0000313" key="3">
    <source>
        <dbReference type="EMBL" id="VVB09717.1"/>
    </source>
</evidence>
<feature type="compositionally biased region" description="Acidic residues" evidence="1">
    <location>
        <begin position="2125"/>
        <end position="2138"/>
    </location>
</feature>
<dbReference type="InterPro" id="IPR028107">
    <property type="entry name" value="Spatacsin_C_dom"/>
</dbReference>
<dbReference type="Pfam" id="PF14649">
    <property type="entry name" value="Spatacsin_C"/>
    <property type="match status" value="1"/>
</dbReference>
<dbReference type="EMBL" id="CABITT030000007">
    <property type="protein sequence ID" value="VVB09717.1"/>
    <property type="molecule type" value="Genomic_DNA"/>
</dbReference>
<dbReference type="Proteomes" id="UP000489600">
    <property type="component" value="Unassembled WGS sequence"/>
</dbReference>
<feature type="region of interest" description="Disordered" evidence="1">
    <location>
        <begin position="2108"/>
        <end position="2138"/>
    </location>
</feature>
<gene>
    <name evidence="3" type="ORF">ANE_LOCUS20161</name>
</gene>
<evidence type="ECO:0000259" key="2">
    <source>
        <dbReference type="Pfam" id="PF14649"/>
    </source>
</evidence>
<sequence length="3156" mass="352168">MLFDWLLNEAPTLLQLHKWEPSQLQLKLSEFREAFISPSRQKLLLLSHHSEALLLPLITGSEVSESCRNEESNSPTCSPSASTGGSDRENIASPSGSGVGSGVDNCSSSCNSFPFIFDAKSVTWGTCGDTYNRHKDPLFRELLFVSGNHGVTVHAFCRFKDSSDRAKDKPNGELRHGKWVEWGPSRLNQKSEHERVSSFDGSKQWMQSFLVDVETTEIEGIRQSRFPEKSVFPGSAEVVSFSIFDGDLPFSNLLVQDNSILQKGNMPEEGNVDSFLIASDEKSRADIPIENANVNSLYRCTKVFSSDSHFLIGFLMELSKLTSNENERSNGKSVIFVAQLFSWGMEWVSLVKFGESSIGPTIEWADFRLSDKFVICLSVSGLIFLYDVKSGDCFAHQDILQTCGRGLHSSSDMQEATAESDQRSDCQSLAPSMPESHIVGSADRRKFRKLIVASHTSLIAAVDENGLVYVLSVDDFVSKEYHMSVESIPYLRHFGLGTLVGWKIGGMDIGQQKVHHPNCSGSRGEDALSRCDLGFAGSDILMSDPCLERQHSNFDRRAGYSGSWLSGFSGQPKTNVLRRENFQRDSHVTRKTFLSTEKLGLDDSICFSPLGFIHFSRKHTKKEDQSCKIFHYSLQTHITARDDSYLNYDDNKISIQGAKEIFTGESVGCSFQGFLYLVTCSGLSVFLPSISITLNYPTVEAIEYLQPPQTTVVGCQGRGDLRTGELRFPWQVEVIDRVILFEGPEAADRLCLENGWDPKIARLRRLQMALDYLKYDDINESLEMLGNVNLAEEGMLRVLFSAVYLLSRKNRNDNEISAVSRLLALAARFATEMIRIYGLLEYQKDGYMLDSKPKTQILSLPPISLHSDVIENSRRLSEMGYLLEITRNFQSRISRKFKKLGKGKNEKSLNLVDPNSLQDDSQLEVVPDAASAESRQVDTYTFDTDEELALTPMGMMTAKAGQLIDEINRVPQGVVAEKKVLPLENPKEMMARWKTNNLDLKTVVKDALLSGRLPLAVLQLHLQHSKDVVENGEHHDTFTEVRDIGRAIAYDLFMKGEPGVAIATLQRLGEDVEACLNQLVFGTVRRSLRYQIAEEMRKHGFLRPYEDNVLERISLIERLYPSSHFWETYLARRKELLKATVPFDSSRISLHLGGSSLFQDLEIECGEVDGVVLGSWTKINESASEHAPDETDAIAGYWAAAAVWSNAWDQRTFDHIVLDQPLLMGVHVPWDSQLEYYMCHNDWDEVLKLLDVIPEDLLYDGSLQIALDGPKQSSGVNHSVSSRSEYICSIEEVDAVLMDVPYIKIFRLPGDIRCSMWLTTLMEQELARNLIFFKEYWENALDVVYLLARASVILGNCEVSFKEESSRPSLDLCLSRKDRGANVDTLNAVHKLFIHYCTQYNLPNLLDLYLDHHELVLDNNSLSSLQEAVGDSHWAKWLLLSRVKGREYDASFSNARSIMSCEATPNGELSVPDIYEIVSTVDDIAEGAGEMAALATMMCAPVPIQNSLSTGSVNRHSNSSAQCTLENLRSFLQRFPTLWSNLVTACIGEDISGNLLRTKAKNALSEYLNWRDGVFFSTARDTSLLQMLACWFPKAVRRLVQLYIQGPLGWLSLSGYPTGEYLLHRGVEFFINVDDSTEISAISWEAIIHKHIEEELHHKKTEGTELGLDHFLHRGRPLAAFNAFLEHRVEKLKLEDQSGSSIHGQRNMQSDVPILLTPLTQNDESLLSSVIPLAITHFEDSVLVASCAFLLELCGLSASMLRIDVASLRRISSLYKSNDSADMARQKSLKGSMFHAVSSDGDLMGSLARALANEYAYPDISSVSKQKRTPNSISGTQPSLPLMLVLHHLEQASLPEIGVDRKTSGYWLFTGDGDGSELRSQQTSASLHWSLVTLFCQMHKIPLSTKYLAMLARDNDWVGFLSEAQLGGYPFDTVLSVASNEFADQRLKAHILTVLRYANTKKKATISYSDDTSRGFTSSFAEDGAYVSAELFRILAYSEKLKNPGGYLLSKAKELSWSILALIASCFPDVAPISCLTIWLEITAARETSSIKVNDITTKIAENVAAAVLSTNSLPTDARGVQVHYNRRNPKRRRLIAHSSMDSWASANSLSTSAGKTCSHRTEAAEDEKAEDISVTDDSPDEHASLLKMVAVLCEQRLFLPLLKAFELFLPSCSLLPFVRALQAFSQMRLSEASAHLGSFWARVKDESMHFQSNTAKDVNFGASWISKTAVKAADAVLSTCPSPYEKRCLLQLLAATDFGDGGFAATYYRRLYWKVNLAEPALSWENDLDLGNGALDDGALLTALEKNRQWEQARNWAKQLETIGAPWTSSVHHVTETQAESMVAEWKEFLWDVPEERIALWGHCQTLFIRYSFPALQAGLFFLRHAEAVEKDLPAREIYELLLLSLQWLSGLTTLSHPVYPLHLLREIETRVWLLAVEAEAHVKNVGTFSPSSNGKDMANGNSSNLIDRTASIITKIDSHISSATKNKIGEKHDSRAPGQAHQRNQDTSTSIFGASTKPKRRAKGNVPQRRHFVDSSDRNTDFEDSSSRQNIKSEFQLQEESTGLEISLSKWEESIEPAELERAVLSLLEFGQVTAAKQLQLKLAPGNIPSELIILDAVMKLAILSTPCSQVPLSMLDDEVRSVIQSHSLKIDKPMIEPLQVLESLSNILNEGSGRGLARKIIAVIKAANILGLTFTEAYQKQPIELLRLLSLKAQDSFEEACLLVQTHSMPAASIAQILAESFLKGLLAAHRGGYIDSQKEEGPAPLLWRFSDFLKWAELCPSEQEIGHALMRLVITGQEIPHACEVELLILSHHFYKSSTCLDGVDVLVALAATRVEAYVAEGDFSCLGRLITGVGNFRALNFILNILIENGQLDLLLQKFSAAADANTGTAQAVRSFRMAVLTSLNLFNPSDHDAFAMVYKHFDMKHETAALLEARADQAAQQWFQRYDKDRNEDLLDSMRYYIEAAEVHTSIDAGNKARKACGQASLVSLQIRMPDSKWLCLSETNARRALVDQSLPSEWALVLWNLMLKPELAEEFVAEFVAVLPLQASMLLELARFYRAEMAARGDQSQFSVWLTGGGLPAEWAKYMWRSFRCLLKRTRDLRLRLQLATTATGFSDMVDACMNALDKVPENAGPLVLKKGHGGGYLPLM</sequence>
<dbReference type="PANTHER" id="PTHR13650:SF0">
    <property type="entry name" value="SPATACSIN"/>
    <property type="match status" value="1"/>
</dbReference>
<protein>
    <recommendedName>
        <fullName evidence="2">Spatacsin C-terminal domain-containing protein</fullName>
    </recommendedName>
</protein>
<dbReference type="PANTHER" id="PTHR13650">
    <property type="entry name" value="SPATACSIN"/>
    <property type="match status" value="1"/>
</dbReference>
<evidence type="ECO:0000313" key="4">
    <source>
        <dbReference type="Proteomes" id="UP000489600"/>
    </source>
</evidence>
<comment type="caution">
    <text evidence="3">The sequence shown here is derived from an EMBL/GenBank/DDBJ whole genome shotgun (WGS) entry which is preliminary data.</text>
</comment>
<feature type="region of interest" description="Disordered" evidence="1">
    <location>
        <begin position="67"/>
        <end position="100"/>
    </location>
</feature>
<feature type="region of interest" description="Disordered" evidence="1">
    <location>
        <begin position="2485"/>
        <end position="2558"/>
    </location>
</feature>
<dbReference type="GO" id="GO:0005737">
    <property type="term" value="C:cytoplasm"/>
    <property type="evidence" value="ECO:0007669"/>
    <property type="project" value="TreeGrafter"/>
</dbReference>
<reference evidence="3" key="1">
    <citation type="submission" date="2019-07" db="EMBL/GenBank/DDBJ databases">
        <authorList>
            <person name="Dittberner H."/>
        </authorList>
    </citation>
    <scope>NUCLEOTIDE SEQUENCE [LARGE SCALE GENOMIC DNA]</scope>
</reference>
<feature type="compositionally biased region" description="Polar residues" evidence="1">
    <location>
        <begin position="72"/>
        <end position="85"/>
    </location>
</feature>
<accession>A0A565C7Y6</accession>
<organism evidence="3 4">
    <name type="scientific">Arabis nemorensis</name>
    <dbReference type="NCBI Taxonomy" id="586526"/>
    <lineage>
        <taxon>Eukaryota</taxon>
        <taxon>Viridiplantae</taxon>
        <taxon>Streptophyta</taxon>
        <taxon>Embryophyta</taxon>
        <taxon>Tracheophyta</taxon>
        <taxon>Spermatophyta</taxon>
        <taxon>Magnoliopsida</taxon>
        <taxon>eudicotyledons</taxon>
        <taxon>Gunneridae</taxon>
        <taxon>Pentapetalae</taxon>
        <taxon>rosids</taxon>
        <taxon>malvids</taxon>
        <taxon>Brassicales</taxon>
        <taxon>Brassicaceae</taxon>
        <taxon>Arabideae</taxon>
        <taxon>Arabis</taxon>
    </lineage>
</organism>
<evidence type="ECO:0000256" key="1">
    <source>
        <dbReference type="SAM" id="MobiDB-lite"/>
    </source>
</evidence>
<dbReference type="InterPro" id="IPR028103">
    <property type="entry name" value="Spatacsin"/>
</dbReference>
<feature type="compositionally biased region" description="Polar residues" evidence="1">
    <location>
        <begin position="2549"/>
        <end position="2558"/>
    </location>
</feature>